<dbReference type="Proteomes" id="UP000004226">
    <property type="component" value="Unassembled WGS sequence"/>
</dbReference>
<reference evidence="10 11" key="1">
    <citation type="submission" date="2009-10" db="EMBL/GenBank/DDBJ databases">
        <authorList>
            <person name="Harkins D.M."/>
            <person name="Madupu R."/>
            <person name="Durkin A.S."/>
            <person name="Torralba M."/>
            <person name="Methe B."/>
            <person name="Sutton G.G."/>
            <person name="Strausberg R.L."/>
            <person name="Nelson K.E."/>
        </authorList>
    </citation>
    <scope>NUCLEOTIDE SEQUENCE [LARGE SCALE GENOMIC DNA]</scope>
    <source>
        <strain evidence="10 11">F0264</strain>
    </source>
</reference>
<organism evidence="10 11">
    <name type="scientific">Pseudoleptotrichia goodfellowii F0264</name>
    <dbReference type="NCBI Taxonomy" id="596323"/>
    <lineage>
        <taxon>Bacteria</taxon>
        <taxon>Fusobacteriati</taxon>
        <taxon>Fusobacteriota</taxon>
        <taxon>Fusobacteriia</taxon>
        <taxon>Fusobacteriales</taxon>
        <taxon>Leptotrichiaceae</taxon>
        <taxon>Pseudoleptotrichia</taxon>
    </lineage>
</organism>
<accession>D0GJ64</accession>
<dbReference type="PANTHER" id="PTHR34582">
    <property type="entry name" value="UPF0702 TRANSMEMBRANE PROTEIN YCAP"/>
    <property type="match status" value="1"/>
</dbReference>
<dbReference type="AlphaFoldDB" id="D0GJ64"/>
<comment type="similarity">
    <text evidence="2">Belongs to the UPF0702 family.</text>
</comment>
<name>D0GJ64_9FUSO</name>
<evidence type="ECO:0000256" key="7">
    <source>
        <dbReference type="SAM" id="Phobius"/>
    </source>
</evidence>
<proteinExistence type="inferred from homology"/>
<evidence type="ECO:0000313" key="10">
    <source>
        <dbReference type="EMBL" id="EEY35810.1"/>
    </source>
</evidence>
<keyword evidence="5 7" id="KW-1133">Transmembrane helix</keyword>
<dbReference type="Pfam" id="PF20730">
    <property type="entry name" value="YetF_N"/>
    <property type="match status" value="1"/>
</dbReference>
<sequence length="209" mass="23163">MSFIISMAIKLTIGFIALVLFMNLNGKGQLAPLSTGDQIGNYVLGGIIGGVIYNPAITVVQFLMVLLIWGLLMTSINFLKNTSTGVKNIIDGQIIVLAKDGKLITENFAKASMSVTDFYTKLRMKGVYKVSDIEDAFMESNGQLTIIKKEDKFGMVLIAEGKIQENNLMHSGKDNEWLMEKLNRKGIENVEDVFLAEISDDDLFIINKE</sequence>
<comment type="caution">
    <text evidence="10">The sequence shown here is derived from an EMBL/GenBank/DDBJ whole genome shotgun (WGS) entry which is preliminary data.</text>
</comment>
<evidence type="ECO:0000256" key="4">
    <source>
        <dbReference type="ARBA" id="ARBA00022692"/>
    </source>
</evidence>
<feature type="domain" description="YetF-like N-terminal transmembrane" evidence="9">
    <location>
        <begin position="5"/>
        <end position="79"/>
    </location>
</feature>
<protein>
    <recommendedName>
        <fullName evidence="12">DUF421 domain-containing protein</fullName>
    </recommendedName>
</protein>
<evidence type="ECO:0000259" key="8">
    <source>
        <dbReference type="Pfam" id="PF04239"/>
    </source>
</evidence>
<evidence type="ECO:0000256" key="5">
    <source>
        <dbReference type="ARBA" id="ARBA00022989"/>
    </source>
</evidence>
<dbReference type="RefSeq" id="WP_006806530.1">
    <property type="nucleotide sequence ID" value="NZ_ADAD01000035.1"/>
</dbReference>
<keyword evidence="3" id="KW-1003">Cell membrane</keyword>
<evidence type="ECO:0000256" key="1">
    <source>
        <dbReference type="ARBA" id="ARBA00004651"/>
    </source>
</evidence>
<evidence type="ECO:0000256" key="3">
    <source>
        <dbReference type="ARBA" id="ARBA00022475"/>
    </source>
</evidence>
<evidence type="ECO:0000313" key="11">
    <source>
        <dbReference type="Proteomes" id="UP000004226"/>
    </source>
</evidence>
<evidence type="ECO:0008006" key="12">
    <source>
        <dbReference type="Google" id="ProtNLM"/>
    </source>
</evidence>
<dbReference type="InterPro" id="IPR023090">
    <property type="entry name" value="UPF0702_alpha/beta_dom_sf"/>
</dbReference>
<dbReference type="PANTHER" id="PTHR34582:SF6">
    <property type="entry name" value="UPF0702 TRANSMEMBRANE PROTEIN YCAP"/>
    <property type="match status" value="1"/>
</dbReference>
<dbReference type="InterPro" id="IPR048454">
    <property type="entry name" value="YetF_N"/>
</dbReference>
<dbReference type="eggNOG" id="COG2323">
    <property type="taxonomic scope" value="Bacteria"/>
</dbReference>
<dbReference type="Gene3D" id="3.30.240.20">
    <property type="entry name" value="bsu07140 like domains"/>
    <property type="match status" value="2"/>
</dbReference>
<feature type="transmembrane region" description="Helical" evidence="7">
    <location>
        <begin position="42"/>
        <end position="72"/>
    </location>
</feature>
<keyword evidence="11" id="KW-1185">Reference proteome</keyword>
<keyword evidence="6 7" id="KW-0472">Membrane</keyword>
<feature type="domain" description="YetF C-terminal" evidence="8">
    <location>
        <begin position="84"/>
        <end position="198"/>
    </location>
</feature>
<dbReference type="EMBL" id="ADAD01000035">
    <property type="protein sequence ID" value="EEY35810.1"/>
    <property type="molecule type" value="Genomic_DNA"/>
</dbReference>
<dbReference type="InterPro" id="IPR007353">
    <property type="entry name" value="DUF421"/>
</dbReference>
<dbReference type="Pfam" id="PF04239">
    <property type="entry name" value="DUF421"/>
    <property type="match status" value="1"/>
</dbReference>
<comment type="subcellular location">
    <subcellularLocation>
        <location evidence="1">Cell membrane</location>
        <topology evidence="1">Multi-pass membrane protein</topology>
    </subcellularLocation>
</comment>
<evidence type="ECO:0000256" key="2">
    <source>
        <dbReference type="ARBA" id="ARBA00006448"/>
    </source>
</evidence>
<dbReference type="GO" id="GO:0005886">
    <property type="term" value="C:plasma membrane"/>
    <property type="evidence" value="ECO:0007669"/>
    <property type="project" value="UniProtKB-SubCell"/>
</dbReference>
<evidence type="ECO:0000259" key="9">
    <source>
        <dbReference type="Pfam" id="PF20730"/>
    </source>
</evidence>
<keyword evidence="4 7" id="KW-0812">Transmembrane</keyword>
<evidence type="ECO:0000256" key="6">
    <source>
        <dbReference type="ARBA" id="ARBA00023136"/>
    </source>
</evidence>
<gene>
    <name evidence="10" type="ORF">HMPREF0554_0957</name>
</gene>